<dbReference type="PROSITE" id="PS50110">
    <property type="entry name" value="RESPONSE_REGULATORY"/>
    <property type="match status" value="1"/>
</dbReference>
<evidence type="ECO:0000256" key="3">
    <source>
        <dbReference type="ARBA" id="ARBA00024867"/>
    </source>
</evidence>
<comment type="function">
    <text evidence="3">May play the central regulatory role in sporulation. It may be an element of the effector pathway responsible for the activation of sporulation genes in response to nutritional stress. Spo0A may act in concert with spo0H (a sigma factor) to control the expression of some genes that are critical to the sporulation process.</text>
</comment>
<proteinExistence type="predicted"/>
<gene>
    <name evidence="6" type="ORF">DCCM_4797</name>
</gene>
<dbReference type="InterPro" id="IPR050595">
    <property type="entry name" value="Bact_response_regulator"/>
</dbReference>
<dbReference type="PANTHER" id="PTHR44591:SF3">
    <property type="entry name" value="RESPONSE REGULATORY DOMAIN-CONTAINING PROTEIN"/>
    <property type="match status" value="1"/>
</dbReference>
<dbReference type="GO" id="GO:0016740">
    <property type="term" value="F:transferase activity"/>
    <property type="evidence" value="ECO:0007669"/>
    <property type="project" value="UniProtKB-KW"/>
</dbReference>
<evidence type="ECO:0000256" key="4">
    <source>
        <dbReference type="PROSITE-ProRule" id="PRU00169"/>
    </source>
</evidence>
<dbReference type="SUPFAM" id="SSF52172">
    <property type="entry name" value="CheY-like"/>
    <property type="match status" value="1"/>
</dbReference>
<keyword evidence="2 4" id="KW-0597">Phosphoprotein</keyword>
<dbReference type="PANTHER" id="PTHR44591">
    <property type="entry name" value="STRESS RESPONSE REGULATOR PROTEIN 1"/>
    <property type="match status" value="1"/>
</dbReference>
<evidence type="ECO:0000313" key="6">
    <source>
        <dbReference type="EMBL" id="GBF35668.1"/>
    </source>
</evidence>
<keyword evidence="6" id="KW-0808">Transferase</keyword>
<evidence type="ECO:0000259" key="5">
    <source>
        <dbReference type="PROSITE" id="PS50110"/>
    </source>
</evidence>
<feature type="domain" description="Response regulatory" evidence="5">
    <location>
        <begin position="23"/>
        <end position="137"/>
    </location>
</feature>
<comment type="caution">
    <text evidence="6">The sequence shown here is derived from an EMBL/GenBank/DDBJ whole genome shotgun (WGS) entry which is preliminary data.</text>
</comment>
<dbReference type="Gene3D" id="3.40.50.2300">
    <property type="match status" value="1"/>
</dbReference>
<name>A0A2L2XHF4_9FIRM</name>
<dbReference type="InterPro" id="IPR011006">
    <property type="entry name" value="CheY-like_superfamily"/>
</dbReference>
<dbReference type="OrthoDB" id="9808843at2"/>
<evidence type="ECO:0000313" key="7">
    <source>
        <dbReference type="Proteomes" id="UP000239549"/>
    </source>
</evidence>
<dbReference type="InterPro" id="IPR001789">
    <property type="entry name" value="Sig_transdc_resp-reg_receiver"/>
</dbReference>
<reference evidence="7" key="1">
    <citation type="submission" date="2018-02" db="EMBL/GenBank/DDBJ databases">
        <title>Genome sequence of Desulfocucumis palustris strain NAW-5.</title>
        <authorList>
            <person name="Watanabe M."/>
            <person name="Kojima H."/>
            <person name="Fukui M."/>
        </authorList>
    </citation>
    <scope>NUCLEOTIDE SEQUENCE [LARGE SCALE GENOMIC DNA]</scope>
    <source>
        <strain evidence="7">NAW-5</strain>
    </source>
</reference>
<dbReference type="Pfam" id="PF00072">
    <property type="entry name" value="Response_reg"/>
    <property type="match status" value="1"/>
</dbReference>
<sequence>MILAINFFIWNWGVDPVVAGGYKLLVVDDQSGVRRLLYETFIDEGYEVDTASGGIEALKKISAQPPDLILLDIKMPVMNGLATLREIRKAFPELTVVMMTAYGELDMLKDAKSLNAKHYLIKPFDLDEVRYLVKGLLKESGEGKKLQEII</sequence>
<evidence type="ECO:0000256" key="2">
    <source>
        <dbReference type="ARBA" id="ARBA00022553"/>
    </source>
</evidence>
<keyword evidence="7" id="KW-1185">Reference proteome</keyword>
<dbReference type="EMBL" id="BFAV01000179">
    <property type="protein sequence ID" value="GBF35668.1"/>
    <property type="molecule type" value="Genomic_DNA"/>
</dbReference>
<organism evidence="6 7">
    <name type="scientific">Desulfocucumis palustris</name>
    <dbReference type="NCBI Taxonomy" id="1898651"/>
    <lineage>
        <taxon>Bacteria</taxon>
        <taxon>Bacillati</taxon>
        <taxon>Bacillota</taxon>
        <taxon>Clostridia</taxon>
        <taxon>Eubacteriales</taxon>
        <taxon>Desulfocucumaceae</taxon>
        <taxon>Desulfocucumis</taxon>
    </lineage>
</organism>
<evidence type="ECO:0000256" key="1">
    <source>
        <dbReference type="ARBA" id="ARBA00018672"/>
    </source>
</evidence>
<accession>A0A2L2XHF4</accession>
<dbReference type="RefSeq" id="WP_104373713.1">
    <property type="nucleotide sequence ID" value="NZ_BFAV01000179.1"/>
</dbReference>
<dbReference type="Proteomes" id="UP000239549">
    <property type="component" value="Unassembled WGS sequence"/>
</dbReference>
<dbReference type="AlphaFoldDB" id="A0A2L2XHF4"/>
<feature type="modified residue" description="4-aspartylphosphate" evidence="4">
    <location>
        <position position="72"/>
    </location>
</feature>
<dbReference type="SMART" id="SM00448">
    <property type="entry name" value="REC"/>
    <property type="match status" value="1"/>
</dbReference>
<protein>
    <recommendedName>
        <fullName evidence="1">Stage 0 sporulation protein A homolog</fullName>
    </recommendedName>
</protein>
<dbReference type="GO" id="GO:0000160">
    <property type="term" value="P:phosphorelay signal transduction system"/>
    <property type="evidence" value="ECO:0007669"/>
    <property type="project" value="InterPro"/>
</dbReference>